<proteinExistence type="predicted"/>
<dbReference type="EMBL" id="CYZV01000013">
    <property type="protein sequence ID" value="CUO10050.1"/>
    <property type="molecule type" value="Genomic_DNA"/>
</dbReference>
<evidence type="ECO:0008006" key="4">
    <source>
        <dbReference type="Google" id="ProtNLM"/>
    </source>
</evidence>
<dbReference type="Proteomes" id="UP000095558">
    <property type="component" value="Unassembled WGS sequence"/>
</dbReference>
<keyword evidence="1" id="KW-1133">Transmembrane helix</keyword>
<evidence type="ECO:0000256" key="1">
    <source>
        <dbReference type="SAM" id="Phobius"/>
    </source>
</evidence>
<evidence type="ECO:0000313" key="2">
    <source>
        <dbReference type="EMBL" id="CUO10050.1"/>
    </source>
</evidence>
<evidence type="ECO:0000313" key="3">
    <source>
        <dbReference type="Proteomes" id="UP000095558"/>
    </source>
</evidence>
<organism evidence="2 3">
    <name type="scientific">Clostridium disporicum</name>
    <dbReference type="NCBI Taxonomy" id="84024"/>
    <lineage>
        <taxon>Bacteria</taxon>
        <taxon>Bacillati</taxon>
        <taxon>Bacillota</taxon>
        <taxon>Clostridia</taxon>
        <taxon>Eubacteriales</taxon>
        <taxon>Clostridiaceae</taxon>
        <taxon>Clostridium</taxon>
    </lineage>
</organism>
<keyword evidence="1" id="KW-0472">Membrane</keyword>
<name>A0A174CDJ9_9CLOT</name>
<sequence>MKAKTRQKMLYVITVFMLIAFILGLVPAIF</sequence>
<dbReference type="AlphaFoldDB" id="A0A174CDJ9"/>
<accession>A0A174CDJ9</accession>
<feature type="transmembrane region" description="Helical" evidence="1">
    <location>
        <begin position="9"/>
        <end position="29"/>
    </location>
</feature>
<protein>
    <recommendedName>
        <fullName evidence="4">DUF4044 domain-containing protein</fullName>
    </recommendedName>
</protein>
<gene>
    <name evidence="2" type="ORF">ERS852470_01440</name>
</gene>
<keyword evidence="1" id="KW-0812">Transmembrane</keyword>
<reference evidence="2 3" key="1">
    <citation type="submission" date="2015-09" db="EMBL/GenBank/DDBJ databases">
        <authorList>
            <consortium name="Pathogen Informatics"/>
        </authorList>
    </citation>
    <scope>NUCLEOTIDE SEQUENCE [LARGE SCALE GENOMIC DNA]</scope>
    <source>
        <strain evidence="2 3">2789STDY5834855</strain>
    </source>
</reference>